<accession>A0A6M0QVT1</accession>
<gene>
    <name evidence="2" type="ORF">G4Z14_14940</name>
</gene>
<dbReference type="AlphaFoldDB" id="A0A6M0QVT1"/>
<sequence>MIRALPALLLLAACADFPDVGAAVAVPGARPPLLTATELAAVTGTTPDLSNALAAEAAALRSRARLLRQR</sequence>
<dbReference type="RefSeq" id="WP_164627168.1">
    <property type="nucleotide sequence ID" value="NZ_JAAIVJ010000010.1"/>
</dbReference>
<organism evidence="2 3">
    <name type="scientific">Tabrizicola oligotrophica</name>
    <dbReference type="NCBI Taxonomy" id="2710650"/>
    <lineage>
        <taxon>Bacteria</taxon>
        <taxon>Pseudomonadati</taxon>
        <taxon>Pseudomonadota</taxon>
        <taxon>Alphaproteobacteria</taxon>
        <taxon>Rhodobacterales</taxon>
        <taxon>Paracoccaceae</taxon>
        <taxon>Tabrizicola</taxon>
    </lineage>
</organism>
<keyword evidence="1" id="KW-0732">Signal</keyword>
<evidence type="ECO:0000313" key="3">
    <source>
        <dbReference type="Proteomes" id="UP000477782"/>
    </source>
</evidence>
<evidence type="ECO:0000256" key="1">
    <source>
        <dbReference type="SAM" id="SignalP"/>
    </source>
</evidence>
<feature type="chain" id="PRO_5026793976" evidence="1">
    <location>
        <begin position="23"/>
        <end position="70"/>
    </location>
</feature>
<dbReference type="EMBL" id="JAAIVJ010000010">
    <property type="protein sequence ID" value="NEY91596.1"/>
    <property type="molecule type" value="Genomic_DNA"/>
</dbReference>
<name>A0A6M0QVT1_9RHOB</name>
<proteinExistence type="predicted"/>
<reference evidence="2 3" key="1">
    <citation type="submission" date="2020-02" db="EMBL/GenBank/DDBJ databases">
        <authorList>
            <person name="Chen W.-M."/>
        </authorList>
    </citation>
    <scope>NUCLEOTIDE SEQUENCE [LARGE SCALE GENOMIC DNA]</scope>
    <source>
        <strain evidence="2 3">KMS-5</strain>
    </source>
</reference>
<protein>
    <submittedName>
        <fullName evidence="2">Uncharacterized protein</fullName>
    </submittedName>
</protein>
<comment type="caution">
    <text evidence="2">The sequence shown here is derived from an EMBL/GenBank/DDBJ whole genome shotgun (WGS) entry which is preliminary data.</text>
</comment>
<feature type="signal peptide" evidence="1">
    <location>
        <begin position="1"/>
        <end position="22"/>
    </location>
</feature>
<keyword evidence="3" id="KW-1185">Reference proteome</keyword>
<dbReference type="Proteomes" id="UP000477782">
    <property type="component" value="Unassembled WGS sequence"/>
</dbReference>
<evidence type="ECO:0000313" key="2">
    <source>
        <dbReference type="EMBL" id="NEY91596.1"/>
    </source>
</evidence>